<dbReference type="EMBL" id="CAIX01000571">
    <property type="protein sequence ID" value="CCI11158.1"/>
    <property type="molecule type" value="Genomic_DNA"/>
</dbReference>
<comment type="caution">
    <text evidence="5">The sequence shown here is derived from an EMBL/GenBank/DDBJ whole genome shotgun (WGS) entry which is preliminary data.</text>
</comment>
<evidence type="ECO:0000259" key="4">
    <source>
        <dbReference type="PROSITE" id="PS50067"/>
    </source>
</evidence>
<dbReference type="GO" id="GO:0008017">
    <property type="term" value="F:microtubule binding"/>
    <property type="evidence" value="ECO:0007669"/>
    <property type="project" value="InterPro"/>
</dbReference>
<dbReference type="Gene3D" id="3.40.850.10">
    <property type="entry name" value="Kinesin motor domain"/>
    <property type="match status" value="1"/>
</dbReference>
<dbReference type="InParanoid" id="A0A024FVG6"/>
<name>A0A024FVG6_9STRA</name>
<keyword evidence="6" id="KW-1185">Reference proteome</keyword>
<keyword evidence="2" id="KW-0505">Motor protein</keyword>
<dbReference type="InterPro" id="IPR001752">
    <property type="entry name" value="Kinesin_motor_dom"/>
</dbReference>
<dbReference type="GO" id="GO:0003777">
    <property type="term" value="F:microtubule motor activity"/>
    <property type="evidence" value="ECO:0007669"/>
    <property type="project" value="InterPro"/>
</dbReference>
<sequence length="166" mass="19248">MVTPKHENVGNVRVCCRLRPLPTSNQDERKCVRTSDKIVHYQREIFSDEFQYDHVFTEEDDQLTVFDAGARPAVEDIMDGYNSTILAYRQTSSGKTFTMQGDDTDRPADHGIVPRTATIKLSCVEMYMEQVFDLLSPQRGGMKLRIREDARRGLFWVPDRLYHGWI</sequence>
<comment type="caution">
    <text evidence="3">Lacks conserved residue(s) required for the propagation of feature annotation.</text>
</comment>
<accession>A0A024FVG6</accession>
<dbReference type="InterPro" id="IPR027640">
    <property type="entry name" value="Kinesin-like_fam"/>
</dbReference>
<dbReference type="GO" id="GO:0005524">
    <property type="term" value="F:ATP binding"/>
    <property type="evidence" value="ECO:0007669"/>
    <property type="project" value="InterPro"/>
</dbReference>
<organism evidence="5 6">
    <name type="scientific">Albugo candida</name>
    <dbReference type="NCBI Taxonomy" id="65357"/>
    <lineage>
        <taxon>Eukaryota</taxon>
        <taxon>Sar</taxon>
        <taxon>Stramenopiles</taxon>
        <taxon>Oomycota</taxon>
        <taxon>Peronosporomycetes</taxon>
        <taxon>Albuginales</taxon>
        <taxon>Albuginaceae</taxon>
        <taxon>Albugo</taxon>
    </lineage>
</organism>
<gene>
    <name evidence="5" type="ORF">BN9_124660</name>
</gene>
<dbReference type="GO" id="GO:0007018">
    <property type="term" value="P:microtubule-based movement"/>
    <property type="evidence" value="ECO:0007669"/>
    <property type="project" value="InterPro"/>
</dbReference>
<dbReference type="PANTHER" id="PTHR47968">
    <property type="entry name" value="CENTROMERE PROTEIN E"/>
    <property type="match status" value="1"/>
</dbReference>
<keyword evidence="1" id="KW-0175">Coiled coil</keyword>
<dbReference type="InterPro" id="IPR036961">
    <property type="entry name" value="Kinesin_motor_dom_sf"/>
</dbReference>
<dbReference type="PANTHER" id="PTHR47968:SF75">
    <property type="entry name" value="CENTROMERE-ASSOCIATED PROTEIN E"/>
    <property type="match status" value="1"/>
</dbReference>
<evidence type="ECO:0000256" key="1">
    <source>
        <dbReference type="ARBA" id="ARBA00023054"/>
    </source>
</evidence>
<dbReference type="OrthoDB" id="3176171at2759"/>
<dbReference type="STRING" id="65357.A0A024FVG6"/>
<evidence type="ECO:0000256" key="3">
    <source>
        <dbReference type="PROSITE-ProRule" id="PRU00283"/>
    </source>
</evidence>
<proteinExistence type="inferred from homology"/>
<evidence type="ECO:0000256" key="2">
    <source>
        <dbReference type="ARBA" id="ARBA00023175"/>
    </source>
</evidence>
<comment type="similarity">
    <text evidence="3">Belongs to the TRAFAC class myosin-kinesin ATPase superfamily. Kinesin family.</text>
</comment>
<dbReference type="PROSITE" id="PS50067">
    <property type="entry name" value="KINESIN_MOTOR_2"/>
    <property type="match status" value="1"/>
</dbReference>
<dbReference type="Pfam" id="PF00225">
    <property type="entry name" value="Kinesin"/>
    <property type="match status" value="1"/>
</dbReference>
<dbReference type="AlphaFoldDB" id="A0A024FVG6"/>
<reference evidence="5 6" key="1">
    <citation type="submission" date="2012-05" db="EMBL/GenBank/DDBJ databases">
        <title>Recombination and specialization in a pathogen metapopulation.</title>
        <authorList>
            <person name="Gardiner A."/>
            <person name="Kemen E."/>
            <person name="Schultz-Larsen T."/>
            <person name="MacLean D."/>
            <person name="Van Oosterhout C."/>
            <person name="Jones J.D.G."/>
        </authorList>
    </citation>
    <scope>NUCLEOTIDE SEQUENCE [LARGE SCALE GENOMIC DNA]</scope>
    <source>
        <strain evidence="5 6">Ac Nc2</strain>
    </source>
</reference>
<dbReference type="Proteomes" id="UP000053237">
    <property type="component" value="Unassembled WGS sequence"/>
</dbReference>
<dbReference type="SMART" id="SM00129">
    <property type="entry name" value="KISc"/>
    <property type="match status" value="1"/>
</dbReference>
<protein>
    <recommendedName>
        <fullName evidence="4">Kinesin motor domain-containing protein</fullName>
    </recommendedName>
</protein>
<dbReference type="InterPro" id="IPR027417">
    <property type="entry name" value="P-loop_NTPase"/>
</dbReference>
<feature type="domain" description="Kinesin motor" evidence="4">
    <location>
        <begin position="11"/>
        <end position="166"/>
    </location>
</feature>
<dbReference type="SUPFAM" id="SSF52540">
    <property type="entry name" value="P-loop containing nucleoside triphosphate hydrolases"/>
    <property type="match status" value="1"/>
</dbReference>
<evidence type="ECO:0000313" key="5">
    <source>
        <dbReference type="EMBL" id="CCI11158.1"/>
    </source>
</evidence>
<evidence type="ECO:0000313" key="6">
    <source>
        <dbReference type="Proteomes" id="UP000053237"/>
    </source>
</evidence>